<evidence type="ECO:0000313" key="3">
    <source>
        <dbReference type="Proteomes" id="UP001597024"/>
    </source>
</evidence>
<reference evidence="3" key="1">
    <citation type="journal article" date="2019" name="Int. J. Syst. Evol. Microbiol.">
        <title>The Global Catalogue of Microorganisms (GCM) 10K type strain sequencing project: providing services to taxonomists for standard genome sequencing and annotation.</title>
        <authorList>
            <consortium name="The Broad Institute Genomics Platform"/>
            <consortium name="The Broad Institute Genome Sequencing Center for Infectious Disease"/>
            <person name="Wu L."/>
            <person name="Ma J."/>
        </authorList>
    </citation>
    <scope>NUCLEOTIDE SEQUENCE [LARGE SCALE GENOMIC DNA]</scope>
    <source>
        <strain evidence="3">CCUG 62974</strain>
    </source>
</reference>
<dbReference type="EMBL" id="JBHTHX010000420">
    <property type="protein sequence ID" value="MFD0885712.1"/>
    <property type="molecule type" value="Genomic_DNA"/>
</dbReference>
<name>A0ABW3DSM7_9ACTN</name>
<feature type="region of interest" description="Disordered" evidence="1">
    <location>
        <begin position="94"/>
        <end position="116"/>
    </location>
</feature>
<evidence type="ECO:0000313" key="2">
    <source>
        <dbReference type="EMBL" id="MFD0885712.1"/>
    </source>
</evidence>
<organism evidence="2 3">
    <name type="scientific">Streptosporangium algeriense</name>
    <dbReference type="NCBI Taxonomy" id="1682748"/>
    <lineage>
        <taxon>Bacteria</taxon>
        <taxon>Bacillati</taxon>
        <taxon>Actinomycetota</taxon>
        <taxon>Actinomycetes</taxon>
        <taxon>Streptosporangiales</taxon>
        <taxon>Streptosporangiaceae</taxon>
        <taxon>Streptosporangium</taxon>
    </lineage>
</organism>
<evidence type="ECO:0008006" key="4">
    <source>
        <dbReference type="Google" id="ProtNLM"/>
    </source>
</evidence>
<keyword evidence="3" id="KW-1185">Reference proteome</keyword>
<comment type="caution">
    <text evidence="2">The sequence shown here is derived from an EMBL/GenBank/DDBJ whole genome shotgun (WGS) entry which is preliminary data.</text>
</comment>
<feature type="compositionally biased region" description="Basic and acidic residues" evidence="1">
    <location>
        <begin position="97"/>
        <end position="108"/>
    </location>
</feature>
<dbReference type="Proteomes" id="UP001597024">
    <property type="component" value="Unassembled WGS sequence"/>
</dbReference>
<protein>
    <recommendedName>
        <fullName evidence="4">Transcriptional regulator</fullName>
    </recommendedName>
</protein>
<gene>
    <name evidence="2" type="ORF">ACFQ08_14250</name>
</gene>
<sequence>MARPEKPIIGDGPVENLARELRRLRELAGSPAPTYAQLAKIAHHSRSVLAEAAAGHRCPTWKVTSDFITACGGASEQEPWPTLWNLAHAAAGQARDSSNRKRAEDLAENKGPAGARQATAVISKSVQGPAQPDPWLAGTPHEYRYQLGLLRAWAGVSLQEIRRRNEADEWGKRWIAYTTLHDALNPRLLRMPPLRIVRAIVMACEADAEQWVGAWRAINMARFTQSTPPPPGLRT</sequence>
<accession>A0ABW3DSM7</accession>
<evidence type="ECO:0000256" key="1">
    <source>
        <dbReference type="SAM" id="MobiDB-lite"/>
    </source>
</evidence>
<proteinExistence type="predicted"/>